<feature type="transmembrane region" description="Helical" evidence="5">
    <location>
        <begin position="6"/>
        <end position="23"/>
    </location>
</feature>
<dbReference type="EMBL" id="FRYK01000003">
    <property type="protein sequence ID" value="SHO73527.1"/>
    <property type="molecule type" value="Genomic_DNA"/>
</dbReference>
<gene>
    <name evidence="6" type="ORF">SAMN05443547_1888</name>
</gene>
<dbReference type="PANTHER" id="PTHR11040:SF44">
    <property type="entry name" value="PROTEIN ZNTC-RELATED"/>
    <property type="match status" value="1"/>
</dbReference>
<keyword evidence="4 5" id="KW-0472">Membrane</keyword>
<accession>A0A1M7ZY12</accession>
<dbReference type="OrthoDB" id="654481at2"/>
<dbReference type="Proteomes" id="UP000184611">
    <property type="component" value="Unassembled WGS sequence"/>
</dbReference>
<keyword evidence="3 5" id="KW-1133">Transmembrane helix</keyword>
<dbReference type="GO" id="GO:0005385">
    <property type="term" value="F:zinc ion transmembrane transporter activity"/>
    <property type="evidence" value="ECO:0007669"/>
    <property type="project" value="TreeGrafter"/>
</dbReference>
<evidence type="ECO:0000313" key="7">
    <source>
        <dbReference type="Proteomes" id="UP000184611"/>
    </source>
</evidence>
<name>A0A1M7ZY12_9FLAO</name>
<evidence type="ECO:0000313" key="6">
    <source>
        <dbReference type="EMBL" id="SHO73527.1"/>
    </source>
</evidence>
<keyword evidence="7" id="KW-1185">Reference proteome</keyword>
<feature type="transmembrane region" description="Helical" evidence="5">
    <location>
        <begin position="135"/>
        <end position="155"/>
    </location>
</feature>
<reference evidence="7" key="1">
    <citation type="submission" date="2016-12" db="EMBL/GenBank/DDBJ databases">
        <authorList>
            <person name="Varghese N."/>
            <person name="Submissions S."/>
        </authorList>
    </citation>
    <scope>NUCLEOTIDE SEQUENCE [LARGE SCALE GENOMIC DNA]</scope>
    <source>
        <strain evidence="7">DSM 18830</strain>
    </source>
</reference>
<feature type="transmembrane region" description="Helical" evidence="5">
    <location>
        <begin position="110"/>
        <end position="129"/>
    </location>
</feature>
<comment type="subcellular location">
    <subcellularLocation>
        <location evidence="1">Membrane</location>
        <topology evidence="1">Multi-pass membrane protein</topology>
    </subcellularLocation>
</comment>
<evidence type="ECO:0000256" key="2">
    <source>
        <dbReference type="ARBA" id="ARBA00022692"/>
    </source>
</evidence>
<sequence>MQYIITFSAVIIGFLFALLLKPQKKKNIKLLLAFSGAFLLSLTVLHLLPELFSEGHHHIHEGESHHETLPVGVFIMIGILFQILLEFFSKGAEHGHVHVHTDEHNELHQIPWLLFISLCLHALLEGFPIHNNHNLAYGIAVHHLPIAIILTLFFVNAKMNKMMVFAFMFAFALMTPIGTFLAEQMHFAQHYAKEISAIVVGILFHISSTIIFESNEGHKFNLAKITMIVIGFLLAFLMEMGHSH</sequence>
<evidence type="ECO:0000256" key="5">
    <source>
        <dbReference type="SAM" id="Phobius"/>
    </source>
</evidence>
<dbReference type="RefSeq" id="WP_073583742.1">
    <property type="nucleotide sequence ID" value="NZ_CBCSEA010000005.1"/>
</dbReference>
<feature type="transmembrane region" description="Helical" evidence="5">
    <location>
        <begin position="162"/>
        <end position="182"/>
    </location>
</feature>
<feature type="transmembrane region" description="Helical" evidence="5">
    <location>
        <begin position="68"/>
        <end position="89"/>
    </location>
</feature>
<evidence type="ECO:0000256" key="3">
    <source>
        <dbReference type="ARBA" id="ARBA00022989"/>
    </source>
</evidence>
<dbReference type="Pfam" id="PF02535">
    <property type="entry name" value="Zip"/>
    <property type="match status" value="1"/>
</dbReference>
<dbReference type="InterPro" id="IPR003689">
    <property type="entry name" value="ZIP"/>
</dbReference>
<keyword evidence="2 5" id="KW-0812">Transmembrane</keyword>
<dbReference type="GO" id="GO:0016020">
    <property type="term" value="C:membrane"/>
    <property type="evidence" value="ECO:0007669"/>
    <property type="project" value="UniProtKB-SubCell"/>
</dbReference>
<organism evidence="6 7">
    <name type="scientific">Flavobacterium cucumis</name>
    <dbReference type="NCBI Taxonomy" id="416016"/>
    <lineage>
        <taxon>Bacteria</taxon>
        <taxon>Pseudomonadati</taxon>
        <taxon>Bacteroidota</taxon>
        <taxon>Flavobacteriia</taxon>
        <taxon>Flavobacteriales</taxon>
        <taxon>Flavobacteriaceae</taxon>
        <taxon>Flavobacterium</taxon>
    </lineage>
</organism>
<feature type="transmembrane region" description="Helical" evidence="5">
    <location>
        <begin position="30"/>
        <end position="48"/>
    </location>
</feature>
<protein>
    <submittedName>
        <fullName evidence="6">Zinc transporter ZupT</fullName>
    </submittedName>
</protein>
<feature type="transmembrane region" description="Helical" evidence="5">
    <location>
        <begin position="220"/>
        <end position="238"/>
    </location>
</feature>
<dbReference type="AlphaFoldDB" id="A0A1M7ZY12"/>
<dbReference type="STRING" id="416016.SAMN05443547_1888"/>
<dbReference type="PANTHER" id="PTHR11040">
    <property type="entry name" value="ZINC/IRON TRANSPORTER"/>
    <property type="match status" value="1"/>
</dbReference>
<feature type="transmembrane region" description="Helical" evidence="5">
    <location>
        <begin position="194"/>
        <end position="213"/>
    </location>
</feature>
<proteinExistence type="predicted"/>
<evidence type="ECO:0000256" key="1">
    <source>
        <dbReference type="ARBA" id="ARBA00004141"/>
    </source>
</evidence>
<evidence type="ECO:0000256" key="4">
    <source>
        <dbReference type="ARBA" id="ARBA00023136"/>
    </source>
</evidence>